<dbReference type="OrthoDB" id="9785549at2"/>
<dbReference type="InterPro" id="IPR002737">
    <property type="entry name" value="MEMO1_fam"/>
</dbReference>
<dbReference type="NCBIfam" id="TIGR04336">
    <property type="entry name" value="AmmeMemoSam_B"/>
    <property type="match status" value="1"/>
</dbReference>
<dbReference type="CDD" id="cd07361">
    <property type="entry name" value="MEMO_like"/>
    <property type="match status" value="1"/>
</dbReference>
<dbReference type="AlphaFoldDB" id="E4TY61"/>
<dbReference type="HOGENOM" id="CLU_038085_2_0_7"/>
<dbReference type="Proteomes" id="UP000008721">
    <property type="component" value="Chromosome"/>
</dbReference>
<reference evidence="3 4" key="1">
    <citation type="journal article" date="2012" name="Stand. Genomic Sci.">
        <title>Complete genome sequence of the sulfur compounds oxidizing chemolithoautotroph Sulfuricurvum kujiense type strain (YK-1(T)).</title>
        <authorList>
            <person name="Han C."/>
            <person name="Kotsyurbenko O."/>
            <person name="Chertkov O."/>
            <person name="Held B."/>
            <person name="Lapidus A."/>
            <person name="Nolan M."/>
            <person name="Lucas S."/>
            <person name="Hammon N."/>
            <person name="Deshpande S."/>
            <person name="Cheng J.F."/>
            <person name="Tapia R."/>
            <person name="Goodwin L.A."/>
            <person name="Pitluck S."/>
            <person name="Liolios K."/>
            <person name="Pagani I."/>
            <person name="Ivanova N."/>
            <person name="Mavromatis K."/>
            <person name="Mikhailova N."/>
            <person name="Pati A."/>
            <person name="Chen A."/>
            <person name="Palaniappan K."/>
            <person name="Land M."/>
            <person name="Hauser L."/>
            <person name="Chang Y.J."/>
            <person name="Jeffries C.D."/>
            <person name="Brambilla E.M."/>
            <person name="Rohde M."/>
            <person name="Spring S."/>
            <person name="Sikorski J."/>
            <person name="Goker M."/>
            <person name="Woyke T."/>
            <person name="Bristow J."/>
            <person name="Eisen J.A."/>
            <person name="Markowitz V."/>
            <person name="Hugenholtz P."/>
            <person name="Kyrpides N.C."/>
            <person name="Klenk H.P."/>
            <person name="Detter J.C."/>
        </authorList>
    </citation>
    <scope>NUCLEOTIDE SEQUENCE [LARGE SCALE GENOMIC DNA]</scope>
    <source>
        <strain evidence="4">ATCC BAA-921 / DSM 16994 / JCM 11577 / YK-1</strain>
    </source>
</reference>
<evidence type="ECO:0000256" key="2">
    <source>
        <dbReference type="HAMAP-Rule" id="MF_00055"/>
    </source>
</evidence>
<dbReference type="HAMAP" id="MF_00055">
    <property type="entry name" value="MEMO1"/>
    <property type="match status" value="1"/>
</dbReference>
<evidence type="ECO:0000256" key="1">
    <source>
        <dbReference type="ARBA" id="ARBA00006315"/>
    </source>
</evidence>
<comment type="similarity">
    <text evidence="1 2">Belongs to the MEMO1 family.</text>
</comment>
<dbReference type="EMBL" id="CP002355">
    <property type="protein sequence ID" value="ADR33981.1"/>
    <property type="molecule type" value="Genomic_DNA"/>
</dbReference>
<keyword evidence="4" id="KW-1185">Reference proteome</keyword>
<dbReference type="eggNOG" id="COG1355">
    <property type="taxonomic scope" value="Bacteria"/>
</dbReference>
<accession>E4TY61</accession>
<dbReference type="STRING" id="709032.Sulku_1318"/>
<protein>
    <recommendedName>
        <fullName evidence="2">MEMO1 family protein Sulku_1318</fullName>
    </recommendedName>
</protein>
<dbReference type="PANTHER" id="PTHR11060:SF0">
    <property type="entry name" value="PROTEIN MEMO1"/>
    <property type="match status" value="1"/>
</dbReference>
<dbReference type="PANTHER" id="PTHR11060">
    <property type="entry name" value="PROTEIN MEMO1"/>
    <property type="match status" value="1"/>
</dbReference>
<dbReference type="Pfam" id="PF01875">
    <property type="entry name" value="Memo"/>
    <property type="match status" value="1"/>
</dbReference>
<sequence>MSTRTMSVAGSFYPASAAEINDMIFHFNSVIEAHSDIIKSFSTLYGNAIIVPHAGWVYSGFTANVAYRILNNSEPKTVVVIGPSHRVGFDGVSICDLTHYQTPLGDLTIDPQLTKELRERFALPYFSEAHHEHSTEVQMPFIKHYLPDVQVVELVYAYAEPFMLEPVIEYCLARQNTAVVISTDLSHYYNLSQAQQLDSICLEAIREEDSDKLHQGCEACGMIGVEAMLNIAKKRDLKNIILDYRTSADASQDTSRVVGYASVLFY</sequence>
<name>E4TY61_SULKY</name>
<dbReference type="KEGG" id="sku:Sulku_1318"/>
<evidence type="ECO:0000313" key="3">
    <source>
        <dbReference type="EMBL" id="ADR33981.1"/>
    </source>
</evidence>
<gene>
    <name evidence="3" type="ordered locus">Sulku_1318</name>
</gene>
<organism evidence="3 4">
    <name type="scientific">Sulfuricurvum kujiense (strain ATCC BAA-921 / DSM 16994 / JCM 11577 / YK-1)</name>
    <dbReference type="NCBI Taxonomy" id="709032"/>
    <lineage>
        <taxon>Bacteria</taxon>
        <taxon>Pseudomonadati</taxon>
        <taxon>Campylobacterota</taxon>
        <taxon>Epsilonproteobacteria</taxon>
        <taxon>Campylobacterales</taxon>
        <taxon>Sulfurimonadaceae</taxon>
        <taxon>Sulfuricurvum</taxon>
    </lineage>
</organism>
<dbReference type="RefSeq" id="WP_013460178.1">
    <property type="nucleotide sequence ID" value="NC_014762.1"/>
</dbReference>
<proteinExistence type="inferred from homology"/>
<dbReference type="Gene3D" id="3.40.830.10">
    <property type="entry name" value="LigB-like"/>
    <property type="match status" value="1"/>
</dbReference>
<evidence type="ECO:0000313" key="4">
    <source>
        <dbReference type="Proteomes" id="UP000008721"/>
    </source>
</evidence>